<reference evidence="1 2" key="1">
    <citation type="journal article" date="2020" name="Mol. Biol. Evol.">
        <title>Distinct Expression and Methylation Patterns for Genes with Different Fates following a Single Whole-Genome Duplication in Flowering Plants.</title>
        <authorList>
            <person name="Shi T."/>
            <person name="Rahmani R.S."/>
            <person name="Gugger P.F."/>
            <person name="Wang M."/>
            <person name="Li H."/>
            <person name="Zhang Y."/>
            <person name="Li Z."/>
            <person name="Wang Q."/>
            <person name="Van de Peer Y."/>
            <person name="Marchal K."/>
            <person name="Chen J."/>
        </authorList>
    </citation>
    <scope>NUCLEOTIDE SEQUENCE [LARGE SCALE GENOMIC DNA]</scope>
    <source>
        <tissue evidence="1">Leaf</tissue>
    </source>
</reference>
<organism evidence="1 2">
    <name type="scientific">Nelumbo nucifera</name>
    <name type="common">Sacred lotus</name>
    <dbReference type="NCBI Taxonomy" id="4432"/>
    <lineage>
        <taxon>Eukaryota</taxon>
        <taxon>Viridiplantae</taxon>
        <taxon>Streptophyta</taxon>
        <taxon>Embryophyta</taxon>
        <taxon>Tracheophyta</taxon>
        <taxon>Spermatophyta</taxon>
        <taxon>Magnoliopsida</taxon>
        <taxon>Proteales</taxon>
        <taxon>Nelumbonaceae</taxon>
        <taxon>Nelumbo</taxon>
    </lineage>
</organism>
<keyword evidence="2" id="KW-1185">Reference proteome</keyword>
<name>A0A822ZYJ2_NELNU</name>
<dbReference type="EMBL" id="DUZY01000008">
    <property type="protein sequence ID" value="DAD48591.1"/>
    <property type="molecule type" value="Genomic_DNA"/>
</dbReference>
<evidence type="ECO:0000313" key="1">
    <source>
        <dbReference type="EMBL" id="DAD48591.1"/>
    </source>
</evidence>
<dbReference type="Proteomes" id="UP000607653">
    <property type="component" value="Unassembled WGS sequence"/>
</dbReference>
<dbReference type="AlphaFoldDB" id="A0A822ZYJ2"/>
<accession>A0A822ZYJ2</accession>
<comment type="caution">
    <text evidence="1">The sequence shown here is derived from an EMBL/GenBank/DDBJ whole genome shotgun (WGS) entry which is preliminary data.</text>
</comment>
<protein>
    <submittedName>
        <fullName evidence="1">Uncharacterized protein</fullName>
    </submittedName>
</protein>
<sequence length="43" mass="5010">MLKLYFTPIGELEKSNDIRSSFSCHAGTDEIQDMKIVVRHRDQ</sequence>
<proteinExistence type="predicted"/>
<gene>
    <name evidence="1" type="ORF">HUJ06_018528</name>
</gene>
<evidence type="ECO:0000313" key="2">
    <source>
        <dbReference type="Proteomes" id="UP000607653"/>
    </source>
</evidence>